<dbReference type="PANTHER" id="PTHR43411:SF1">
    <property type="entry name" value="ADENYLOSUCCINATE LYASE"/>
    <property type="match status" value="1"/>
</dbReference>
<dbReference type="GO" id="GO:0004018">
    <property type="term" value="F:N6-(1,2-dicarboxyethyl)AMP AMP-lyase (fumarate-forming) activity"/>
    <property type="evidence" value="ECO:0007669"/>
    <property type="project" value="InterPro"/>
</dbReference>
<evidence type="ECO:0000256" key="3">
    <source>
        <dbReference type="ARBA" id="ARBA00025012"/>
    </source>
</evidence>
<comment type="pathway">
    <text evidence="1">Purine metabolism; IMP biosynthesis via de novo pathway; 5-amino-1-(5-phospho-D-ribosyl)imidazole-4-carboxamide from 5-amino-1-(5-phospho-D-ribosyl)imidazole-4-carboxylate: step 2/2.</text>
</comment>
<dbReference type="AlphaFoldDB" id="A0A0G0BFS5"/>
<comment type="function">
    <text evidence="3">Catalyzes two reactions in de novo purine nucleotide biosynthesis. Catalyzes the breakdown of 5-aminoimidazole- (N-succinylocarboxamide) ribotide (SAICAR or 2-[5-amino-1-(5-phospho-beta-D-ribosyl)imidazole-4-carboxamido]succinate) to 5-aminoimidazole-4-carboxamide ribotide (AICAR or 5-amino-1-(5-phospho-beta-D-ribosyl)imidazole-4-carboxamide) and fumarate, and of adenylosuccinate (ADS or N(6)-(1,2-dicarboxyethyl)-AMP) to adenosine monophosphate (AMP) and fumarate.</text>
</comment>
<dbReference type="Gene3D" id="1.10.40.30">
    <property type="entry name" value="Fumarase/aspartase (C-terminal domain)"/>
    <property type="match status" value="1"/>
</dbReference>
<dbReference type="GO" id="GO:0006188">
    <property type="term" value="P:IMP biosynthetic process"/>
    <property type="evidence" value="ECO:0007669"/>
    <property type="project" value="InterPro"/>
</dbReference>
<reference evidence="6 7" key="1">
    <citation type="journal article" date="2015" name="Nature">
        <title>rRNA introns, odd ribosomes, and small enigmatic genomes across a large radiation of phyla.</title>
        <authorList>
            <person name="Brown C.T."/>
            <person name="Hug L.A."/>
            <person name="Thomas B.C."/>
            <person name="Sharon I."/>
            <person name="Castelle C.J."/>
            <person name="Singh A."/>
            <person name="Wilkins M.J."/>
            <person name="Williams K.H."/>
            <person name="Banfield J.F."/>
        </authorList>
    </citation>
    <scope>NUCLEOTIDE SEQUENCE [LARGE SCALE GENOMIC DNA]</scope>
</reference>
<dbReference type="InterPro" id="IPR013539">
    <property type="entry name" value="PurB_C"/>
</dbReference>
<evidence type="ECO:0000259" key="5">
    <source>
        <dbReference type="Pfam" id="PF08328"/>
    </source>
</evidence>
<evidence type="ECO:0000259" key="4">
    <source>
        <dbReference type="Pfam" id="PF00206"/>
    </source>
</evidence>
<dbReference type="Gene3D" id="1.20.200.10">
    <property type="entry name" value="Fumarase/aspartase (Central domain)"/>
    <property type="match status" value="1"/>
</dbReference>
<dbReference type="Proteomes" id="UP000034127">
    <property type="component" value="Unassembled WGS sequence"/>
</dbReference>
<comment type="caution">
    <text evidence="6">The sequence shown here is derived from an EMBL/GenBank/DDBJ whole genome shotgun (WGS) entry which is preliminary data.</text>
</comment>
<proteinExistence type="predicted"/>
<feature type="domain" description="Adenylosuccinate lyase PurB C-terminal" evidence="5">
    <location>
        <begin position="140"/>
        <end position="252"/>
    </location>
</feature>
<dbReference type="PANTHER" id="PTHR43411">
    <property type="entry name" value="ADENYLOSUCCINATE LYASE"/>
    <property type="match status" value="1"/>
</dbReference>
<protein>
    <submittedName>
        <fullName evidence="6">Adenylosuccinate lyase</fullName>
    </submittedName>
</protein>
<name>A0A0G0BFS5_9BACT</name>
<comment type="pathway">
    <text evidence="2">Purine metabolism; AMP biosynthesis via de novo pathway; AMP from IMP: step 2/2.</text>
</comment>
<evidence type="ECO:0000256" key="2">
    <source>
        <dbReference type="ARBA" id="ARBA00004734"/>
    </source>
</evidence>
<accession>A0A0G0BFS5</accession>
<dbReference type="PATRIC" id="fig|1618485.3.peg.132"/>
<dbReference type="Pfam" id="PF08328">
    <property type="entry name" value="ASL_C"/>
    <property type="match status" value="1"/>
</dbReference>
<sequence>MKQFNKIKNFKFEGKCNGAVGNHNALKVALSSKDWMEIGKDFVKELGLIPNLYTTQILFYDNWIEFFQTISLINGILTDLSINVWQYIMLEVFAQKKKENEVGSSTMPQKINPINFENAEGNLQLANSMFQYFERKLIRSRLQRDLSDSTVRRNFGEALGYSVLGWRNIQSGLNRLSVNSKHLKEELNNHWEILTEAIQTVLRLKNDTQAYEKLKKLSRGKKIDKEGYSGLLKSLGLEDDERLKKLTPEKYTGYAEELCQKI</sequence>
<keyword evidence="6" id="KW-0456">Lyase</keyword>
<evidence type="ECO:0000256" key="1">
    <source>
        <dbReference type="ARBA" id="ARBA00004706"/>
    </source>
</evidence>
<dbReference type="InterPro" id="IPR047136">
    <property type="entry name" value="PurB_bact"/>
</dbReference>
<dbReference type="InterPro" id="IPR008948">
    <property type="entry name" value="L-Aspartase-like"/>
</dbReference>
<evidence type="ECO:0000313" key="7">
    <source>
        <dbReference type="Proteomes" id="UP000034127"/>
    </source>
</evidence>
<dbReference type="Pfam" id="PF00206">
    <property type="entry name" value="Lyase_1"/>
    <property type="match status" value="1"/>
</dbReference>
<dbReference type="InterPro" id="IPR020557">
    <property type="entry name" value="Fumarate_lyase_CS"/>
</dbReference>
<dbReference type="InterPro" id="IPR022761">
    <property type="entry name" value="Fumarate_lyase_N"/>
</dbReference>
<gene>
    <name evidence="6" type="ORF">UR63_C0004G0021</name>
</gene>
<organism evidence="6 7">
    <name type="scientific">Candidatus Roizmanbacteria bacterium GW2011_GWC2_35_12</name>
    <dbReference type="NCBI Taxonomy" id="1618485"/>
    <lineage>
        <taxon>Bacteria</taxon>
        <taxon>Candidatus Roizmaniibacteriota</taxon>
    </lineage>
</organism>
<dbReference type="SUPFAM" id="SSF48557">
    <property type="entry name" value="L-aspartase-like"/>
    <property type="match status" value="1"/>
</dbReference>
<dbReference type="PROSITE" id="PS00163">
    <property type="entry name" value="FUMARATE_LYASES"/>
    <property type="match status" value="1"/>
</dbReference>
<evidence type="ECO:0000313" key="6">
    <source>
        <dbReference type="EMBL" id="KKP68283.1"/>
    </source>
</evidence>
<dbReference type="EMBL" id="LBPX01000004">
    <property type="protein sequence ID" value="KKP68283.1"/>
    <property type="molecule type" value="Genomic_DNA"/>
</dbReference>
<feature type="domain" description="Fumarate lyase N-terminal" evidence="4">
    <location>
        <begin position="12"/>
        <end position="121"/>
    </location>
</feature>